<evidence type="ECO:0000313" key="2">
    <source>
        <dbReference type="EMBL" id="KJE89424.1"/>
    </source>
</evidence>
<accession>A0A0D2X0P6</accession>
<feature type="coiled-coil region" evidence="1">
    <location>
        <begin position="342"/>
        <end position="369"/>
    </location>
</feature>
<keyword evidence="1" id="KW-0175">Coiled coil</keyword>
<feature type="coiled-coil region" evidence="1">
    <location>
        <begin position="169"/>
        <end position="217"/>
    </location>
</feature>
<gene>
    <name evidence="2" type="ORF">CAOG_009359</name>
</gene>
<dbReference type="Proteomes" id="UP000008743">
    <property type="component" value="Unassembled WGS sequence"/>
</dbReference>
<keyword evidence="3" id="KW-1185">Reference proteome</keyword>
<proteinExistence type="predicted"/>
<dbReference type="AlphaFoldDB" id="A0A0D2X0P6"/>
<reference evidence="3" key="1">
    <citation type="submission" date="2011-02" db="EMBL/GenBank/DDBJ databases">
        <title>The Genome Sequence of Capsaspora owczarzaki ATCC 30864.</title>
        <authorList>
            <person name="Russ C."/>
            <person name="Cuomo C."/>
            <person name="Burger G."/>
            <person name="Gray M.W."/>
            <person name="Holland P.W.H."/>
            <person name="King N."/>
            <person name="Lang F.B.F."/>
            <person name="Roger A.J."/>
            <person name="Ruiz-Trillo I."/>
            <person name="Young S.K."/>
            <person name="Zeng Q."/>
            <person name="Gargeya S."/>
            <person name="Alvarado L."/>
            <person name="Berlin A."/>
            <person name="Chapman S.B."/>
            <person name="Chen Z."/>
            <person name="Freedman E."/>
            <person name="Gellesch M."/>
            <person name="Goldberg J."/>
            <person name="Griggs A."/>
            <person name="Gujja S."/>
            <person name="Heilman E."/>
            <person name="Heiman D."/>
            <person name="Howarth C."/>
            <person name="Mehta T."/>
            <person name="Neiman D."/>
            <person name="Pearson M."/>
            <person name="Roberts A."/>
            <person name="Saif S."/>
            <person name="Shea T."/>
            <person name="Shenoy N."/>
            <person name="Sisk P."/>
            <person name="Stolte C."/>
            <person name="Sykes S."/>
            <person name="White J."/>
            <person name="Yandava C."/>
            <person name="Haas B."/>
            <person name="Nusbaum C."/>
            <person name="Birren B."/>
        </authorList>
    </citation>
    <scope>NUCLEOTIDE SEQUENCE</scope>
    <source>
        <strain evidence="3">ATCC 30864</strain>
    </source>
</reference>
<evidence type="ECO:0000313" key="3">
    <source>
        <dbReference type="Proteomes" id="UP000008743"/>
    </source>
</evidence>
<organism evidence="2 3">
    <name type="scientific">Capsaspora owczarzaki (strain ATCC 30864)</name>
    <dbReference type="NCBI Taxonomy" id="595528"/>
    <lineage>
        <taxon>Eukaryota</taxon>
        <taxon>Filasterea</taxon>
        <taxon>Capsaspora</taxon>
    </lineage>
</organism>
<protein>
    <submittedName>
        <fullName evidence="2">Uncharacterized protein</fullName>
    </submittedName>
</protein>
<dbReference type="EMBL" id="KE346360">
    <property type="protein sequence ID" value="KJE89424.1"/>
    <property type="molecule type" value="Genomic_DNA"/>
</dbReference>
<dbReference type="PhylomeDB" id="A0A0D2X0P6"/>
<name>A0A0D2X0P6_CAPO3</name>
<dbReference type="InParanoid" id="A0A0D2X0P6"/>
<evidence type="ECO:0000256" key="1">
    <source>
        <dbReference type="SAM" id="Coils"/>
    </source>
</evidence>
<sequence length="448" mass="48127">MPMICPKSQETSIWASVVTLRRQNHPNSSLVFSHLLTDASFIMDSTTRKNTDLSAILAQKDLSCAADELRGIERSIAALAACLGVATTVFAPFSKSLVSNVPDASRCAALLKALTGRVAGKAKPTGEEKLVVKLLFENLGLHLAAEGIAQCKATGKRLLVTLVHDLKSKKTAEDAANQAAEAIAQAKMRIAEAANQVAAAHARVEAANARVEAANARVKELWAKNRTLEARKLELEAKGNETSIVLLTGTSLVVLMSFVVSSAPLLRWPLALALPKRRCAALLKALTGQVAGKAKPTGEEKLVVKLLFENLGLHSTAKWTCNVTGQLLLDVLVHDLQSKQTVEDAANQVAEANAQVAKATNQVEAANARVKELWAKNRTLEARKLELEAKGNANPATFPLYGVNLTPDVDKWLLTRPELQEKIVNAGDRVLVTAPPIHALPQNLELCY</sequence>